<dbReference type="Pfam" id="PF00106">
    <property type="entry name" value="adh_short"/>
    <property type="match status" value="1"/>
</dbReference>
<dbReference type="PANTHER" id="PTHR44196:SF1">
    <property type="entry name" value="DEHYDROGENASE_REDUCTASE SDR FAMILY MEMBER 7B"/>
    <property type="match status" value="1"/>
</dbReference>
<evidence type="ECO:0000259" key="4">
    <source>
        <dbReference type="SMART" id="SM00822"/>
    </source>
</evidence>
<dbReference type="PRINTS" id="PR00080">
    <property type="entry name" value="SDRFAMILY"/>
</dbReference>
<reference evidence="5 6" key="1">
    <citation type="submission" date="2015-10" db="EMBL/GenBank/DDBJ databases">
        <title>Metagenome-Assembled Genomes uncover a global brackish microbiome.</title>
        <authorList>
            <person name="Hugerth L.W."/>
            <person name="Larsson J."/>
            <person name="Alneberg J."/>
            <person name="Lindh M.V."/>
            <person name="Legrand C."/>
            <person name="Pinhassi J."/>
            <person name="Andersson A.F."/>
        </authorList>
    </citation>
    <scope>NUCLEOTIDE SEQUENCE [LARGE SCALE GENOMIC DNA]</scope>
    <source>
        <strain evidence="5">BACL15 MAG-120619-bin91</strain>
    </source>
</reference>
<evidence type="ECO:0000256" key="2">
    <source>
        <dbReference type="ARBA" id="ARBA00023002"/>
    </source>
</evidence>
<proteinExistence type="inferred from homology"/>
<dbReference type="SMART" id="SM00822">
    <property type="entry name" value="PKS_KR"/>
    <property type="match status" value="1"/>
</dbReference>
<evidence type="ECO:0000313" key="5">
    <source>
        <dbReference type="EMBL" id="KRO35130.1"/>
    </source>
</evidence>
<keyword evidence="2" id="KW-0560">Oxidoreductase</keyword>
<dbReference type="InterPro" id="IPR036291">
    <property type="entry name" value="NAD(P)-bd_dom_sf"/>
</dbReference>
<dbReference type="PANTHER" id="PTHR44196">
    <property type="entry name" value="DEHYDROGENASE/REDUCTASE SDR FAMILY MEMBER 7B"/>
    <property type="match status" value="1"/>
</dbReference>
<accession>A0A0R2PIK3</accession>
<gene>
    <name evidence="5" type="ORF">ABR54_05515</name>
</gene>
<dbReference type="AlphaFoldDB" id="A0A0R2PIK3"/>
<protein>
    <recommendedName>
        <fullName evidence="4">Ketoreductase domain-containing protein</fullName>
    </recommendedName>
</protein>
<dbReference type="GO" id="GO:0016491">
    <property type="term" value="F:oxidoreductase activity"/>
    <property type="evidence" value="ECO:0007669"/>
    <property type="project" value="UniProtKB-KW"/>
</dbReference>
<comment type="similarity">
    <text evidence="1 3">Belongs to the short-chain dehydrogenases/reductases (SDR) family.</text>
</comment>
<dbReference type="CDD" id="cd05233">
    <property type="entry name" value="SDR_c"/>
    <property type="match status" value="1"/>
</dbReference>
<dbReference type="GO" id="GO:0016020">
    <property type="term" value="C:membrane"/>
    <property type="evidence" value="ECO:0007669"/>
    <property type="project" value="TreeGrafter"/>
</dbReference>
<dbReference type="InterPro" id="IPR057326">
    <property type="entry name" value="KR_dom"/>
</dbReference>
<organism evidence="5 6">
    <name type="scientific">Actinobacteria bacterium BACL15 MAG-120619-bin91</name>
    <dbReference type="NCBI Taxonomy" id="1655562"/>
    <lineage>
        <taxon>Bacteria</taxon>
        <taxon>Bacillati</taxon>
        <taxon>Actinomycetota</taxon>
        <taxon>Actinomycetes</taxon>
        <taxon>Actinomycetes incertae sedis</taxon>
        <taxon>ac1 cluster</taxon>
    </lineage>
</organism>
<dbReference type="PRINTS" id="PR00081">
    <property type="entry name" value="GDHRDH"/>
</dbReference>
<dbReference type="SUPFAM" id="SSF51735">
    <property type="entry name" value="NAD(P)-binding Rossmann-fold domains"/>
    <property type="match status" value="1"/>
</dbReference>
<evidence type="ECO:0000256" key="3">
    <source>
        <dbReference type="RuleBase" id="RU000363"/>
    </source>
</evidence>
<comment type="caution">
    <text evidence="5">The sequence shown here is derived from an EMBL/GenBank/DDBJ whole genome shotgun (WGS) entry which is preliminary data.</text>
</comment>
<dbReference type="EMBL" id="LIAM01000175">
    <property type="protein sequence ID" value="KRO35130.1"/>
    <property type="molecule type" value="Genomic_DNA"/>
</dbReference>
<dbReference type="Proteomes" id="UP000053274">
    <property type="component" value="Unassembled WGS sequence"/>
</dbReference>
<sequence>MTYQLRDLKDQVIVITGATAGMGAATAKELVEQGAKVVLNARSKTRLKAMVASLGEANATYVAGDCSEPEISRAVAKAALDKFGTIDAVVPNAGIGMYGSILDYSDEEVNRMMRTNYEGTVHIIRACLPTMIEKKAGDIVIVSSVAGFRGGGDESIYAGTKHAQVGLAGGLDRELREKGVRVALVCPAGTETEFAIGAGRTAGTPVLASFLRSEDIAFQITTILKQPRSVRTHIWTLWSINQQS</sequence>
<feature type="domain" description="Ketoreductase" evidence="4">
    <location>
        <begin position="11"/>
        <end position="178"/>
    </location>
</feature>
<dbReference type="Gene3D" id="3.40.50.720">
    <property type="entry name" value="NAD(P)-binding Rossmann-like Domain"/>
    <property type="match status" value="1"/>
</dbReference>
<name>A0A0R2PIK3_9ACTN</name>
<dbReference type="InterPro" id="IPR002347">
    <property type="entry name" value="SDR_fam"/>
</dbReference>
<evidence type="ECO:0000256" key="1">
    <source>
        <dbReference type="ARBA" id="ARBA00006484"/>
    </source>
</evidence>
<evidence type="ECO:0000313" key="6">
    <source>
        <dbReference type="Proteomes" id="UP000053274"/>
    </source>
</evidence>